<keyword evidence="3 6" id="KW-1133">Transmembrane helix</keyword>
<keyword evidence="2 6" id="KW-0812">Transmembrane</keyword>
<evidence type="ECO:0000256" key="5">
    <source>
        <dbReference type="SAM" id="MobiDB-lite"/>
    </source>
</evidence>
<gene>
    <name evidence="8" type="ORF">G5C51_29195</name>
</gene>
<dbReference type="Proteomes" id="UP000481583">
    <property type="component" value="Unassembled WGS sequence"/>
</dbReference>
<dbReference type="RefSeq" id="WP_165241462.1">
    <property type="nucleotide sequence ID" value="NZ_JAAKZV010000173.1"/>
</dbReference>
<keyword evidence="4 6" id="KW-0472">Membrane</keyword>
<keyword evidence="9" id="KW-1185">Reference proteome</keyword>
<evidence type="ECO:0000256" key="4">
    <source>
        <dbReference type="ARBA" id="ARBA00023136"/>
    </source>
</evidence>
<dbReference type="Pfam" id="PF05154">
    <property type="entry name" value="TM2"/>
    <property type="match status" value="1"/>
</dbReference>
<dbReference type="AlphaFoldDB" id="A0A6G4U7I8"/>
<protein>
    <submittedName>
        <fullName evidence="8">TM2 domain-containing protein</fullName>
    </submittedName>
</protein>
<evidence type="ECO:0000256" key="6">
    <source>
        <dbReference type="SAM" id="Phobius"/>
    </source>
</evidence>
<evidence type="ECO:0000256" key="1">
    <source>
        <dbReference type="ARBA" id="ARBA00004141"/>
    </source>
</evidence>
<feature type="transmembrane region" description="Helical" evidence="6">
    <location>
        <begin position="95"/>
        <end position="114"/>
    </location>
</feature>
<dbReference type="EMBL" id="JAAKZV010000173">
    <property type="protein sequence ID" value="NGN67962.1"/>
    <property type="molecule type" value="Genomic_DNA"/>
</dbReference>
<evidence type="ECO:0000256" key="3">
    <source>
        <dbReference type="ARBA" id="ARBA00022989"/>
    </source>
</evidence>
<reference evidence="8 9" key="1">
    <citation type="submission" date="2020-02" db="EMBL/GenBank/DDBJ databases">
        <title>Whole-genome analyses of novel actinobacteria.</title>
        <authorList>
            <person name="Sahin N."/>
        </authorList>
    </citation>
    <scope>NUCLEOTIDE SEQUENCE [LARGE SCALE GENOMIC DNA]</scope>
    <source>
        <strain evidence="8 9">A7024</strain>
    </source>
</reference>
<evidence type="ECO:0000259" key="7">
    <source>
        <dbReference type="Pfam" id="PF05154"/>
    </source>
</evidence>
<comment type="subcellular location">
    <subcellularLocation>
        <location evidence="1">Membrane</location>
        <topology evidence="1">Multi-pass membrane protein</topology>
    </subcellularLocation>
</comment>
<name>A0A6G4U7I8_9ACTN</name>
<dbReference type="InterPro" id="IPR007829">
    <property type="entry name" value="TM2"/>
</dbReference>
<evidence type="ECO:0000313" key="8">
    <source>
        <dbReference type="EMBL" id="NGN67962.1"/>
    </source>
</evidence>
<sequence length="162" mass="17272">MSPLQNRSEEPQVSYPDPNNPYAQQPGQPQQPGQQPQPGYGYPQQQPGQQPGYGYPQQQPGQPMPGAMPGQYAGDPNAPYGVDPYGRPYSDKSKMAAGLLGIFLGGFGAGRFYMGDTKTGVWQLVVSVVTCGAGGLWGLIDGIMILSSNDKTDGQGRILRPN</sequence>
<evidence type="ECO:0000313" key="9">
    <source>
        <dbReference type="Proteomes" id="UP000481583"/>
    </source>
</evidence>
<feature type="transmembrane region" description="Helical" evidence="6">
    <location>
        <begin position="120"/>
        <end position="140"/>
    </location>
</feature>
<proteinExistence type="predicted"/>
<feature type="region of interest" description="Disordered" evidence="5">
    <location>
        <begin position="1"/>
        <end position="85"/>
    </location>
</feature>
<comment type="caution">
    <text evidence="8">The sequence shown here is derived from an EMBL/GenBank/DDBJ whole genome shotgun (WGS) entry which is preliminary data.</text>
</comment>
<feature type="compositionally biased region" description="Low complexity" evidence="5">
    <location>
        <begin position="21"/>
        <end position="72"/>
    </location>
</feature>
<organism evidence="8 9">
    <name type="scientific">Streptomyces coryli</name>
    <dbReference type="NCBI Taxonomy" id="1128680"/>
    <lineage>
        <taxon>Bacteria</taxon>
        <taxon>Bacillati</taxon>
        <taxon>Actinomycetota</taxon>
        <taxon>Actinomycetes</taxon>
        <taxon>Kitasatosporales</taxon>
        <taxon>Streptomycetaceae</taxon>
        <taxon>Streptomyces</taxon>
    </lineage>
</organism>
<evidence type="ECO:0000256" key="2">
    <source>
        <dbReference type="ARBA" id="ARBA00022692"/>
    </source>
</evidence>
<feature type="domain" description="TM2" evidence="7">
    <location>
        <begin position="91"/>
        <end position="143"/>
    </location>
</feature>
<accession>A0A6G4U7I8</accession>
<dbReference type="GO" id="GO:0016020">
    <property type="term" value="C:membrane"/>
    <property type="evidence" value="ECO:0007669"/>
    <property type="project" value="UniProtKB-SubCell"/>
</dbReference>